<evidence type="ECO:0000313" key="13">
    <source>
        <dbReference type="Proteomes" id="UP000319523"/>
    </source>
</evidence>
<comment type="subcellular location">
    <subcellularLocation>
        <location evidence="11">Cell inner membrane</location>
    </subcellularLocation>
    <subcellularLocation>
        <location evidence="2">Cell membrane</location>
        <topology evidence="2">Single-pass membrane protein</topology>
    </subcellularLocation>
</comment>
<evidence type="ECO:0000256" key="4">
    <source>
        <dbReference type="ARBA" id="ARBA00021812"/>
    </source>
</evidence>
<gene>
    <name evidence="12" type="primary">fliL</name>
    <name evidence="12" type="ORF">FKM52_17125</name>
</gene>
<comment type="caution">
    <text evidence="12">The sequence shown here is derived from an EMBL/GenBank/DDBJ whole genome shotgun (WGS) entry which is preliminary data.</text>
</comment>
<dbReference type="Pfam" id="PF03748">
    <property type="entry name" value="FliL"/>
    <property type="match status" value="1"/>
</dbReference>
<keyword evidence="12" id="KW-0282">Flagellum</keyword>
<keyword evidence="5" id="KW-1003">Cell membrane</keyword>
<dbReference type="NCBIfam" id="NF005435">
    <property type="entry name" value="PRK07021.1"/>
    <property type="match status" value="1"/>
</dbReference>
<evidence type="ECO:0000256" key="2">
    <source>
        <dbReference type="ARBA" id="ARBA00004162"/>
    </source>
</evidence>
<keyword evidence="12" id="KW-0966">Cell projection</keyword>
<evidence type="ECO:0000256" key="7">
    <source>
        <dbReference type="ARBA" id="ARBA00022692"/>
    </source>
</evidence>
<keyword evidence="6 11" id="KW-0145">Chemotaxis</keyword>
<keyword evidence="8 11" id="KW-0283">Flagellar rotation</keyword>
<dbReference type="GO" id="GO:0009425">
    <property type="term" value="C:bacterial-type flagellum basal body"/>
    <property type="evidence" value="ECO:0007669"/>
    <property type="project" value="InterPro"/>
</dbReference>
<dbReference type="GO" id="GO:0071978">
    <property type="term" value="P:bacterial-type flagellum-dependent swarming motility"/>
    <property type="evidence" value="ECO:0007669"/>
    <property type="project" value="TreeGrafter"/>
</dbReference>
<evidence type="ECO:0000256" key="9">
    <source>
        <dbReference type="ARBA" id="ARBA00022989"/>
    </source>
</evidence>
<evidence type="ECO:0000256" key="5">
    <source>
        <dbReference type="ARBA" id="ARBA00022475"/>
    </source>
</evidence>
<comment type="function">
    <text evidence="1 11">Controls the rotational direction of flagella during chemotaxis.</text>
</comment>
<protein>
    <recommendedName>
        <fullName evidence="4 11">Flagellar protein FliL</fullName>
    </recommendedName>
</protein>
<accession>A0A506V445</accession>
<dbReference type="Proteomes" id="UP000319523">
    <property type="component" value="Unassembled WGS sequence"/>
</dbReference>
<dbReference type="RefSeq" id="WP_141177372.1">
    <property type="nucleotide sequence ID" value="NZ_JBHUFX010000002.1"/>
</dbReference>
<keyword evidence="10 11" id="KW-0472">Membrane</keyword>
<evidence type="ECO:0000256" key="8">
    <source>
        <dbReference type="ARBA" id="ARBA00022779"/>
    </source>
</evidence>
<sequence>MSNKKKKAPGKGKLRTLFIFIILLIAVFACGVAAYSLYEMKNMQTRLLSSGDAPETTEPVAPVMPVYVPLDTFTVSLRPNEEEYDRVLYIGLTLRVSKDDDKALIEKFLPEVRSRLLILFTGRSAEELSHQEGKAQLVQDIKQALEKPLDAKQGVQVTDVLFNAFILR</sequence>
<organism evidence="12 13">
    <name type="scientific">Mixta tenebrionis</name>
    <dbReference type="NCBI Taxonomy" id="2562439"/>
    <lineage>
        <taxon>Bacteria</taxon>
        <taxon>Pseudomonadati</taxon>
        <taxon>Pseudomonadota</taxon>
        <taxon>Gammaproteobacteria</taxon>
        <taxon>Enterobacterales</taxon>
        <taxon>Erwiniaceae</taxon>
        <taxon>Mixta</taxon>
    </lineage>
</organism>
<keyword evidence="7" id="KW-0812">Transmembrane</keyword>
<dbReference type="EMBL" id="VHQI01000012">
    <property type="protein sequence ID" value="TPW40644.1"/>
    <property type="molecule type" value="Genomic_DNA"/>
</dbReference>
<evidence type="ECO:0000313" key="12">
    <source>
        <dbReference type="EMBL" id="TPW40644.1"/>
    </source>
</evidence>
<comment type="similarity">
    <text evidence="3 11">Belongs to the FliL family.</text>
</comment>
<name>A0A506V445_9GAMM</name>
<dbReference type="AlphaFoldDB" id="A0A506V445"/>
<dbReference type="PANTHER" id="PTHR35091">
    <property type="entry name" value="FLAGELLAR PROTEIN FLIL"/>
    <property type="match status" value="1"/>
</dbReference>
<dbReference type="GO" id="GO:0006935">
    <property type="term" value="P:chemotaxis"/>
    <property type="evidence" value="ECO:0007669"/>
    <property type="project" value="UniProtKB-KW"/>
</dbReference>
<dbReference type="PANTHER" id="PTHR35091:SF2">
    <property type="entry name" value="FLAGELLAR PROTEIN FLIL"/>
    <property type="match status" value="1"/>
</dbReference>
<keyword evidence="9" id="KW-1133">Transmembrane helix</keyword>
<dbReference type="GO" id="GO:0005886">
    <property type="term" value="C:plasma membrane"/>
    <property type="evidence" value="ECO:0007669"/>
    <property type="project" value="UniProtKB-SubCell"/>
</dbReference>
<dbReference type="PROSITE" id="PS51257">
    <property type="entry name" value="PROKAR_LIPOPROTEIN"/>
    <property type="match status" value="1"/>
</dbReference>
<evidence type="ECO:0000256" key="6">
    <source>
        <dbReference type="ARBA" id="ARBA00022500"/>
    </source>
</evidence>
<dbReference type="OrthoDB" id="2087278at2"/>
<evidence type="ECO:0000256" key="1">
    <source>
        <dbReference type="ARBA" id="ARBA00002254"/>
    </source>
</evidence>
<dbReference type="InterPro" id="IPR005503">
    <property type="entry name" value="FliL"/>
</dbReference>
<proteinExistence type="inferred from homology"/>
<evidence type="ECO:0000256" key="10">
    <source>
        <dbReference type="ARBA" id="ARBA00023136"/>
    </source>
</evidence>
<keyword evidence="13" id="KW-1185">Reference proteome</keyword>
<keyword evidence="12" id="KW-0969">Cilium</keyword>
<reference evidence="12 13" key="1">
    <citation type="submission" date="2019-06" db="EMBL/GenBank/DDBJ databases">
        <authorList>
            <person name="Yang Y."/>
        </authorList>
    </citation>
    <scope>NUCLEOTIDE SEQUENCE [LARGE SCALE GENOMIC DNA]</scope>
    <source>
        <strain evidence="12 13">BIT-26</strain>
    </source>
</reference>
<keyword evidence="11" id="KW-0997">Cell inner membrane</keyword>
<evidence type="ECO:0000256" key="11">
    <source>
        <dbReference type="RuleBase" id="RU364125"/>
    </source>
</evidence>
<evidence type="ECO:0000256" key="3">
    <source>
        <dbReference type="ARBA" id="ARBA00008281"/>
    </source>
</evidence>